<dbReference type="Proteomes" id="UP001577381">
    <property type="component" value="Unassembled WGS sequence"/>
</dbReference>
<reference evidence="1 3" key="2">
    <citation type="submission" date="2024-09" db="EMBL/GenBank/DDBJ databases">
        <title>Molecular characterization of Carbapenemase-producing Enterobacter cloacae Complex from Infections in Argentina.</title>
        <authorList>
            <person name="De Mendieta J.M."/>
            <person name="Gomez S."/>
        </authorList>
    </citation>
    <scope>NUCLEOTIDE SEQUENCE [LARGE SCALE GENOMIC DNA]</scope>
    <source>
        <strain evidence="1 3">M23267</strain>
    </source>
</reference>
<protein>
    <submittedName>
        <fullName evidence="2">DUF3800 domain-containing protein</fullName>
    </submittedName>
</protein>
<organism evidence="2">
    <name type="scientific">Enterobacter chuandaensis</name>
    <dbReference type="NCBI Taxonomy" id="2497875"/>
    <lineage>
        <taxon>Bacteria</taxon>
        <taxon>Pseudomonadati</taxon>
        <taxon>Pseudomonadota</taxon>
        <taxon>Gammaproteobacteria</taxon>
        <taxon>Enterobacterales</taxon>
        <taxon>Enterobacteriaceae</taxon>
        <taxon>Enterobacter</taxon>
        <taxon>Enterobacter cloacae complex</taxon>
    </lineage>
</organism>
<dbReference type="Pfam" id="PF12686">
    <property type="entry name" value="DUF3800"/>
    <property type="match status" value="1"/>
</dbReference>
<keyword evidence="3" id="KW-1185">Reference proteome</keyword>
<sequence length="280" mass="32086">MNKTTIYFFIDESGDKGYSNSRPFHEIGVIAGFLINDWDVPILQEKIESGLSKLNLDPIKKLHMSGLDKTQQAKVIDLIKELFKKFDLKFFYSVIYTSSYASFVGLSPEQQKESMHSQLLQNILITALSLCTRIIEKFNTDVKLQIVSDNIDSGVLKKMKKDFSRIVNFLNGTRNRTYITKTEYIESEITNLSHDPRPKNGKFEVDIRVENSAITFISDVLSYTTFQHLIKFMQDNPTMDLNTSKASSGHPLEEFLMLQFTPDLEEMNLIGKIFGPGRKN</sequence>
<gene>
    <name evidence="1" type="ORF">ACE3KR_02125</name>
    <name evidence="2" type="ORF">RQP59_13465</name>
</gene>
<evidence type="ECO:0000313" key="3">
    <source>
        <dbReference type="Proteomes" id="UP001577381"/>
    </source>
</evidence>
<proteinExistence type="predicted"/>
<dbReference type="EMBL" id="CP135253">
    <property type="protein sequence ID" value="WNS36109.1"/>
    <property type="molecule type" value="Genomic_DNA"/>
</dbReference>
<dbReference type="RefSeq" id="WP_265193925.1">
    <property type="nucleotide sequence ID" value="NZ_CP135253.1"/>
</dbReference>
<evidence type="ECO:0000313" key="2">
    <source>
        <dbReference type="EMBL" id="WNS36109.1"/>
    </source>
</evidence>
<dbReference type="InterPro" id="IPR024524">
    <property type="entry name" value="DUF3800"/>
</dbReference>
<name>A0AA96LYK6_9ENTR</name>
<accession>A0AA96LYK6</accession>
<evidence type="ECO:0000313" key="1">
    <source>
        <dbReference type="EMBL" id="MFB4717681.1"/>
    </source>
</evidence>
<reference evidence="2" key="1">
    <citation type="submission" date="2023-09" db="EMBL/GenBank/DDBJ databases">
        <title>Coexistence of blaNDM-1 and blaKPC-2 in Enterobacter chuandaensis.</title>
        <authorList>
            <person name="Chen R."/>
        </authorList>
    </citation>
    <scope>NUCLEOTIDE SEQUENCE</scope>
    <source>
        <strain evidence="2">FAHZZU5885</strain>
    </source>
</reference>
<dbReference type="EMBL" id="JBHGSI010000001">
    <property type="protein sequence ID" value="MFB4717681.1"/>
    <property type="molecule type" value="Genomic_DNA"/>
</dbReference>
<dbReference type="AlphaFoldDB" id="A0AA96LYK6"/>
<dbReference type="KEGG" id="echu:RQP59_13465"/>